<reference evidence="1 2" key="2">
    <citation type="journal article" date="2009" name="PLoS ONE">
        <title>An integrated genetic and cytogenetic map of the cucumber genome.</title>
        <authorList>
            <person name="Ren Y."/>
            <person name="Zhang Z."/>
            <person name="Liu J."/>
            <person name="Staub J.E."/>
            <person name="Han Y."/>
            <person name="Cheng Z."/>
            <person name="Li X."/>
            <person name="Lu J."/>
            <person name="Miao H."/>
            <person name="Kang H."/>
            <person name="Xie B."/>
            <person name="Gu X."/>
            <person name="Wang X."/>
            <person name="Du Y."/>
            <person name="Jin W."/>
            <person name="Huang S."/>
        </authorList>
    </citation>
    <scope>NUCLEOTIDE SEQUENCE [LARGE SCALE GENOMIC DNA]</scope>
    <source>
        <strain evidence="2">cv. 9930</strain>
    </source>
</reference>
<dbReference type="OMA" id="HEEGALW"/>
<dbReference type="Gramene" id="KGN51238">
    <property type="protein sequence ID" value="KGN51238"/>
    <property type="gene ID" value="Csa_5G497025"/>
</dbReference>
<keyword evidence="2" id="KW-1185">Reference proteome</keyword>
<evidence type="ECO:0000313" key="2">
    <source>
        <dbReference type="Proteomes" id="UP000029981"/>
    </source>
</evidence>
<reference evidence="1 2" key="1">
    <citation type="journal article" date="2009" name="Nat. Genet.">
        <title>The genome of the cucumber, Cucumis sativus L.</title>
        <authorList>
            <person name="Huang S."/>
            <person name="Li R."/>
            <person name="Zhang Z."/>
            <person name="Li L."/>
            <person name="Gu X."/>
            <person name="Fan W."/>
            <person name="Lucas W.J."/>
            <person name="Wang X."/>
            <person name="Xie B."/>
            <person name="Ni P."/>
            <person name="Ren Y."/>
            <person name="Zhu H."/>
            <person name="Li J."/>
            <person name="Lin K."/>
            <person name="Jin W."/>
            <person name="Fei Z."/>
            <person name="Li G."/>
            <person name="Staub J."/>
            <person name="Kilian A."/>
            <person name="van der Vossen E.A."/>
            <person name="Wu Y."/>
            <person name="Guo J."/>
            <person name="He J."/>
            <person name="Jia Z."/>
            <person name="Ren Y."/>
            <person name="Tian G."/>
            <person name="Lu Y."/>
            <person name="Ruan J."/>
            <person name="Qian W."/>
            <person name="Wang M."/>
            <person name="Huang Q."/>
            <person name="Li B."/>
            <person name="Xuan Z."/>
            <person name="Cao J."/>
            <person name="Asan"/>
            <person name="Wu Z."/>
            <person name="Zhang J."/>
            <person name="Cai Q."/>
            <person name="Bai Y."/>
            <person name="Zhao B."/>
            <person name="Han Y."/>
            <person name="Li Y."/>
            <person name="Li X."/>
            <person name="Wang S."/>
            <person name="Shi Q."/>
            <person name="Liu S."/>
            <person name="Cho W.K."/>
            <person name="Kim J.Y."/>
            <person name="Xu Y."/>
            <person name="Heller-Uszynska K."/>
            <person name="Miao H."/>
            <person name="Cheng Z."/>
            <person name="Zhang S."/>
            <person name="Wu J."/>
            <person name="Yang Y."/>
            <person name="Kang H."/>
            <person name="Li M."/>
            <person name="Liang H."/>
            <person name="Ren X."/>
            <person name="Shi Z."/>
            <person name="Wen M."/>
            <person name="Jian M."/>
            <person name="Yang H."/>
            <person name="Zhang G."/>
            <person name="Yang Z."/>
            <person name="Chen R."/>
            <person name="Liu S."/>
            <person name="Li J."/>
            <person name="Ma L."/>
            <person name="Liu H."/>
            <person name="Zhou Y."/>
            <person name="Zhao J."/>
            <person name="Fang X."/>
            <person name="Li G."/>
            <person name="Fang L."/>
            <person name="Li Y."/>
            <person name="Liu D."/>
            <person name="Zheng H."/>
            <person name="Zhang Y."/>
            <person name="Qin N."/>
            <person name="Li Z."/>
            <person name="Yang G."/>
            <person name="Yang S."/>
            <person name="Bolund L."/>
            <person name="Kristiansen K."/>
            <person name="Zheng H."/>
            <person name="Li S."/>
            <person name="Zhang X."/>
            <person name="Yang H."/>
            <person name="Wang J."/>
            <person name="Sun R."/>
            <person name="Zhang B."/>
            <person name="Jiang S."/>
            <person name="Wang J."/>
            <person name="Du Y."/>
            <person name="Li S."/>
        </authorList>
    </citation>
    <scope>NUCLEOTIDE SEQUENCE [LARGE SCALE GENOMIC DNA]</scope>
    <source>
        <strain evidence="2">cv. 9930</strain>
    </source>
</reference>
<reference evidence="1 2" key="4">
    <citation type="journal article" date="2011" name="BMC Genomics">
        <title>RNA-Seq improves annotation of protein-coding genes in the cucumber genome.</title>
        <authorList>
            <person name="Li Z."/>
            <person name="Zhang Z."/>
            <person name="Yan P."/>
            <person name="Huang S."/>
            <person name="Fei Z."/>
            <person name="Lin K."/>
        </authorList>
    </citation>
    <scope>NUCLEOTIDE SEQUENCE [LARGE SCALE GENOMIC DNA]</scope>
    <source>
        <strain evidence="2">cv. 9930</strain>
    </source>
</reference>
<dbReference type="STRING" id="3659.A0A0A0KNP5"/>
<name>A0A0A0KNP5_CUCSA</name>
<gene>
    <name evidence="1" type="ORF">Csa_5G497025</name>
</gene>
<dbReference type="Proteomes" id="UP000029981">
    <property type="component" value="Chromosome 5"/>
</dbReference>
<sequence length="156" mass="17538">MEAESLEDIPNLNLTLASFLSKGGTNSKGVNLVGWNKLTKPLSHGGLSIQGIGQNEAVLAEWIWWYFHEEGALWRQVINVNYGVNKDSSWPTVSFPEHIKGPWRTILHLNIIKERVTIKIGNGKNTSFWLDHRILTAPLSTLYPGSQLGIQQTVHR</sequence>
<evidence type="ECO:0000313" key="1">
    <source>
        <dbReference type="EMBL" id="KGN51238.1"/>
    </source>
</evidence>
<accession>A0A0A0KNP5</accession>
<reference evidence="1 2" key="3">
    <citation type="journal article" date="2010" name="BMC Genomics">
        <title>Transcriptome sequencing and comparative analysis of cucumber flowers with different sex types.</title>
        <authorList>
            <person name="Guo S."/>
            <person name="Zheng Y."/>
            <person name="Joung J.G."/>
            <person name="Liu S."/>
            <person name="Zhang Z."/>
            <person name="Crasta O.R."/>
            <person name="Sobral B.W."/>
            <person name="Xu Y."/>
            <person name="Huang S."/>
            <person name="Fei Z."/>
        </authorList>
    </citation>
    <scope>NUCLEOTIDE SEQUENCE [LARGE SCALE GENOMIC DNA]</scope>
    <source>
        <strain evidence="2">cv. 9930</strain>
    </source>
</reference>
<proteinExistence type="predicted"/>
<protein>
    <submittedName>
        <fullName evidence="1">Uncharacterized protein</fullName>
    </submittedName>
</protein>
<dbReference type="AlphaFoldDB" id="A0A0A0KNP5"/>
<dbReference type="EMBL" id="CM002926">
    <property type="protein sequence ID" value="KGN51238.1"/>
    <property type="molecule type" value="Genomic_DNA"/>
</dbReference>
<organism evidence="1 2">
    <name type="scientific">Cucumis sativus</name>
    <name type="common">Cucumber</name>
    <dbReference type="NCBI Taxonomy" id="3659"/>
    <lineage>
        <taxon>Eukaryota</taxon>
        <taxon>Viridiplantae</taxon>
        <taxon>Streptophyta</taxon>
        <taxon>Embryophyta</taxon>
        <taxon>Tracheophyta</taxon>
        <taxon>Spermatophyta</taxon>
        <taxon>Magnoliopsida</taxon>
        <taxon>eudicotyledons</taxon>
        <taxon>Gunneridae</taxon>
        <taxon>Pentapetalae</taxon>
        <taxon>rosids</taxon>
        <taxon>fabids</taxon>
        <taxon>Cucurbitales</taxon>
        <taxon>Cucurbitaceae</taxon>
        <taxon>Benincaseae</taxon>
        <taxon>Cucumis</taxon>
    </lineage>
</organism>